<name>A0A1H8MUP5_9EURY</name>
<dbReference type="Pfam" id="PF22607">
    <property type="entry name" value="FAD_binding-like"/>
    <property type="match status" value="1"/>
</dbReference>
<dbReference type="Proteomes" id="UP000199126">
    <property type="component" value="Unassembled WGS sequence"/>
</dbReference>
<dbReference type="AlphaFoldDB" id="A0A1H8MUP5"/>
<dbReference type="SUPFAM" id="SSF51905">
    <property type="entry name" value="FAD/NAD(P)-binding domain"/>
    <property type="match status" value="1"/>
</dbReference>
<dbReference type="PANTHER" id="PTHR47469">
    <property type="entry name" value="MONOOXYGENASE-LIKE"/>
    <property type="match status" value="1"/>
</dbReference>
<dbReference type="SUPFAM" id="SSF54373">
    <property type="entry name" value="FAD-linked reductases, C-terminal domain"/>
    <property type="match status" value="1"/>
</dbReference>
<protein>
    <submittedName>
        <fullName evidence="2">2-polyprenyl-6-methoxyphenol hydroxylase</fullName>
    </submittedName>
</protein>
<dbReference type="NCBIfam" id="NF005566">
    <property type="entry name" value="PRK07236.1"/>
    <property type="match status" value="1"/>
</dbReference>
<dbReference type="InterPro" id="IPR053212">
    <property type="entry name" value="DHP_3-monooxygenase"/>
</dbReference>
<dbReference type="OrthoDB" id="213386at2157"/>
<accession>A0A1H8MUP5</accession>
<dbReference type="Gene3D" id="3.50.50.60">
    <property type="entry name" value="FAD/NAD(P)-binding domain"/>
    <property type="match status" value="2"/>
</dbReference>
<evidence type="ECO:0000313" key="3">
    <source>
        <dbReference type="Proteomes" id="UP000199126"/>
    </source>
</evidence>
<feature type="domain" description="2,6-dihydroxypyridine 3-monooxygenase substrate binding" evidence="1">
    <location>
        <begin position="154"/>
        <end position="281"/>
    </location>
</feature>
<evidence type="ECO:0000259" key="1">
    <source>
        <dbReference type="Pfam" id="PF22607"/>
    </source>
</evidence>
<gene>
    <name evidence="2" type="ORF">SAMN04487948_101102</name>
</gene>
<keyword evidence="3" id="KW-1185">Reference proteome</keyword>
<dbReference type="InterPro" id="IPR054707">
    <property type="entry name" value="DhpH_subs-bd"/>
</dbReference>
<evidence type="ECO:0000313" key="2">
    <source>
        <dbReference type="EMBL" id="SEO20988.1"/>
    </source>
</evidence>
<dbReference type="PANTHER" id="PTHR47469:SF2">
    <property type="entry name" value="OS06G0597600 PROTEIN"/>
    <property type="match status" value="1"/>
</dbReference>
<proteinExistence type="predicted"/>
<dbReference type="InterPro" id="IPR036188">
    <property type="entry name" value="FAD/NAD-bd_sf"/>
</dbReference>
<dbReference type="EMBL" id="FODV01000001">
    <property type="protein sequence ID" value="SEO20988.1"/>
    <property type="molecule type" value="Genomic_DNA"/>
</dbReference>
<organism evidence="2 3">
    <name type="scientific">Halogranum amylolyticum</name>
    <dbReference type="NCBI Taxonomy" id="660520"/>
    <lineage>
        <taxon>Archaea</taxon>
        <taxon>Methanobacteriati</taxon>
        <taxon>Methanobacteriota</taxon>
        <taxon>Stenosarchaea group</taxon>
        <taxon>Halobacteria</taxon>
        <taxon>Halobacteriales</taxon>
        <taxon>Haloferacaceae</taxon>
    </lineage>
</organism>
<sequence length="364" mass="39525">MGGLFTGIALRAAGHDVDVFERASDGLQSRGAGIVAQSNVREFLETHGIAPPKTLTTTTSRRQYLNRDGSVARDLTERMAFTGWDALYRELRDAFPDARYHTGRRTVDVDPGDDRAVLTFEGGSTVRADLAVVAEGGRSTTRDRLVSGVEPDPAGYVAWRGVVPEGDLPDGVRETFDDVFVFYEGEDELILGYLIPGPEGGTDPDERRLNWVWYDDVGGESDRRRLLTDEGGESNEFSVPPGRLRPEVSAELLAAADDRLPSVFADLVAATDDAFVQTIYDLTVPEMRFGRVCLLGDAAFVARPHTAAGTAKAAADGDALADALDTGGDEPRIEDALRKWSSDRVDEGRRLVEQGIRMGEGYIG</sequence>
<reference evidence="3" key="1">
    <citation type="submission" date="2016-10" db="EMBL/GenBank/DDBJ databases">
        <authorList>
            <person name="Varghese N."/>
            <person name="Submissions S."/>
        </authorList>
    </citation>
    <scope>NUCLEOTIDE SEQUENCE [LARGE SCALE GENOMIC DNA]</scope>
    <source>
        <strain evidence="3">CGMCC 1.10121</strain>
    </source>
</reference>